<proteinExistence type="inferred from homology"/>
<dbReference type="EMBL" id="CP016893">
    <property type="protein sequence ID" value="AST58806.1"/>
    <property type="molecule type" value="Genomic_DNA"/>
</dbReference>
<evidence type="ECO:0000256" key="5">
    <source>
        <dbReference type="ARBA" id="ARBA00023136"/>
    </source>
</evidence>
<dbReference type="Pfam" id="PF01169">
    <property type="entry name" value="GDT1"/>
    <property type="match status" value="2"/>
</dbReference>
<evidence type="ECO:0000313" key="7">
    <source>
        <dbReference type="EMBL" id="AST58806.1"/>
    </source>
</evidence>
<sequence length="187" mass="20543">MNALISSFILVFASEMGDKSQFMAMAFATFIKARTVLISILIAALLNMGIAVLFGSFITEYIPIKYVKLLAAISFLIFGLITLKNGHEGHEKIRKSKYGPVFTIISTYFISEFGDKTQLSTLALTATYKSPIFVLLGATAGIFIADVIGIVLGVYLGKKLPTKILHYISAFIFIIFGFITLYEAKTL</sequence>
<gene>
    <name evidence="8" type="ORF">CE561_12135</name>
    <name evidence="7" type="ORF">Thert_03023</name>
</gene>
<dbReference type="Proteomes" id="UP000214975">
    <property type="component" value="Chromosome"/>
</dbReference>
<evidence type="ECO:0000313" key="10">
    <source>
        <dbReference type="Proteomes" id="UP000215301"/>
    </source>
</evidence>
<reference evidence="8 10" key="2">
    <citation type="submission" date="2017-06" db="EMBL/GenBank/DDBJ databases">
        <title>Isolation and characterization of a thermophilic and butanogenic Thermoanaerobacterium thermosaccharolyticum M5 capable of efficient degradation of hemicellulose.</title>
        <authorList>
            <person name="Xin F."/>
            <person name="Jiang Y."/>
        </authorList>
    </citation>
    <scope>NUCLEOTIDE SEQUENCE [LARGE SCALE GENOMIC DNA]</scope>
    <source>
        <strain evidence="8 10">M5</strain>
    </source>
</reference>
<comment type="subcellular location">
    <subcellularLocation>
        <location evidence="1 6">Membrane</location>
        <topology evidence="1 6">Multi-pass membrane protein</topology>
    </subcellularLocation>
</comment>
<feature type="transmembrane region" description="Helical" evidence="6">
    <location>
        <begin position="36"/>
        <end position="59"/>
    </location>
</feature>
<accession>A0A231VCK9</accession>
<comment type="similarity">
    <text evidence="2 6">Belongs to the GDT1 family.</text>
</comment>
<dbReference type="Proteomes" id="UP000215301">
    <property type="component" value="Unassembled WGS sequence"/>
</dbReference>
<evidence type="ECO:0000313" key="8">
    <source>
        <dbReference type="EMBL" id="OXT05890.1"/>
    </source>
</evidence>
<reference evidence="7 9" key="1">
    <citation type="submission" date="2016-08" db="EMBL/GenBank/DDBJ databases">
        <title>A novel genetic cassette of butanologenic Thermoanaerobacterium thermosaccharolyticum that directly convert cellulose to butanol.</title>
        <authorList>
            <person name="Li T."/>
            <person name="He J."/>
        </authorList>
    </citation>
    <scope>NUCLEOTIDE SEQUENCE [LARGE SCALE GENOMIC DNA]</scope>
    <source>
        <strain evidence="7 9">TG57</strain>
    </source>
</reference>
<feature type="transmembrane region" description="Helical" evidence="6">
    <location>
        <begin position="66"/>
        <end position="83"/>
    </location>
</feature>
<name>A0A231VCK9_THETR</name>
<evidence type="ECO:0000256" key="1">
    <source>
        <dbReference type="ARBA" id="ARBA00004141"/>
    </source>
</evidence>
<dbReference type="InterPro" id="IPR001727">
    <property type="entry name" value="GDT1-like"/>
</dbReference>
<dbReference type="PANTHER" id="PTHR12608">
    <property type="entry name" value="TRANSMEMBRANE PROTEIN HTP-1 RELATED"/>
    <property type="match status" value="1"/>
</dbReference>
<dbReference type="AlphaFoldDB" id="A0A231VCK9"/>
<dbReference type="GO" id="GO:0016020">
    <property type="term" value="C:membrane"/>
    <property type="evidence" value="ECO:0007669"/>
    <property type="project" value="UniProtKB-SubCell"/>
</dbReference>
<dbReference type="OMA" id="FRRPWPI"/>
<evidence type="ECO:0000313" key="9">
    <source>
        <dbReference type="Proteomes" id="UP000214975"/>
    </source>
</evidence>
<evidence type="ECO:0000256" key="3">
    <source>
        <dbReference type="ARBA" id="ARBA00022692"/>
    </source>
</evidence>
<keyword evidence="3 6" id="KW-0812">Transmembrane</keyword>
<evidence type="ECO:0000256" key="4">
    <source>
        <dbReference type="ARBA" id="ARBA00022989"/>
    </source>
</evidence>
<feature type="transmembrane region" description="Helical" evidence="6">
    <location>
        <begin position="164"/>
        <end position="182"/>
    </location>
</feature>
<dbReference type="PANTHER" id="PTHR12608:SF1">
    <property type="entry name" value="TRANSMEMBRANE PROTEIN 165"/>
    <property type="match status" value="1"/>
</dbReference>
<feature type="transmembrane region" description="Helical" evidence="6">
    <location>
        <begin position="132"/>
        <end position="157"/>
    </location>
</feature>
<evidence type="ECO:0000256" key="2">
    <source>
        <dbReference type="ARBA" id="ARBA00009190"/>
    </source>
</evidence>
<dbReference type="EMBL" id="NKHD01000046">
    <property type="protein sequence ID" value="OXT05890.1"/>
    <property type="molecule type" value="Genomic_DNA"/>
</dbReference>
<dbReference type="GO" id="GO:0046873">
    <property type="term" value="F:metal ion transmembrane transporter activity"/>
    <property type="evidence" value="ECO:0007669"/>
    <property type="project" value="InterPro"/>
</dbReference>
<evidence type="ECO:0000256" key="6">
    <source>
        <dbReference type="RuleBase" id="RU365102"/>
    </source>
</evidence>
<keyword evidence="4 6" id="KW-1133">Transmembrane helix</keyword>
<comment type="caution">
    <text evidence="6">Lacks conserved residue(s) required for the propagation of feature annotation.</text>
</comment>
<keyword evidence="5 6" id="KW-0472">Membrane</keyword>
<protein>
    <recommendedName>
        <fullName evidence="6">GDT1 family protein</fullName>
    </recommendedName>
</protein>
<organism evidence="8 10">
    <name type="scientific">Thermoanaerobacterium thermosaccharolyticum</name>
    <name type="common">Clostridium thermosaccharolyticum</name>
    <dbReference type="NCBI Taxonomy" id="1517"/>
    <lineage>
        <taxon>Bacteria</taxon>
        <taxon>Bacillati</taxon>
        <taxon>Bacillota</taxon>
        <taxon>Clostridia</taxon>
        <taxon>Thermoanaerobacterales</taxon>
        <taxon>Thermoanaerobacteraceae</taxon>
        <taxon>Thermoanaerobacterium</taxon>
    </lineage>
</organism>
<dbReference type="GeneID" id="93864461"/>
<dbReference type="RefSeq" id="WP_013298100.1">
    <property type="nucleotide sequence ID" value="NZ_CP016893.1"/>
</dbReference>